<protein>
    <submittedName>
        <fullName evidence="2">Glycosyltransferase involved in cell wall biosynthesis</fullName>
    </submittedName>
</protein>
<comment type="caution">
    <text evidence="2">The sequence shown here is derived from an EMBL/GenBank/DDBJ whole genome shotgun (WGS) entry which is preliminary data.</text>
</comment>
<evidence type="ECO:0000259" key="1">
    <source>
        <dbReference type="Pfam" id="PF00535"/>
    </source>
</evidence>
<dbReference type="Pfam" id="PF00535">
    <property type="entry name" value="Glycos_transf_2"/>
    <property type="match status" value="1"/>
</dbReference>
<gene>
    <name evidence="2" type="ORF">LZ24_00530</name>
</gene>
<name>A0A562S6R5_9BACT</name>
<dbReference type="OrthoDB" id="5291101at2"/>
<evidence type="ECO:0000313" key="3">
    <source>
        <dbReference type="Proteomes" id="UP000318307"/>
    </source>
</evidence>
<dbReference type="AlphaFoldDB" id="A0A562S6R5"/>
<dbReference type="SUPFAM" id="SSF53448">
    <property type="entry name" value="Nucleotide-diphospho-sugar transferases"/>
    <property type="match status" value="1"/>
</dbReference>
<organism evidence="2 3">
    <name type="scientific">Desulfobotulus alkaliphilus</name>
    <dbReference type="NCBI Taxonomy" id="622671"/>
    <lineage>
        <taxon>Bacteria</taxon>
        <taxon>Pseudomonadati</taxon>
        <taxon>Thermodesulfobacteriota</taxon>
        <taxon>Desulfobacteria</taxon>
        <taxon>Desulfobacterales</taxon>
        <taxon>Desulfobacteraceae</taxon>
        <taxon>Desulfobotulus</taxon>
    </lineage>
</organism>
<accession>A0A562S6R5</accession>
<proteinExistence type="predicted"/>
<dbReference type="Proteomes" id="UP000318307">
    <property type="component" value="Unassembled WGS sequence"/>
</dbReference>
<evidence type="ECO:0000313" key="2">
    <source>
        <dbReference type="EMBL" id="TWI76908.1"/>
    </source>
</evidence>
<dbReference type="InterPro" id="IPR001173">
    <property type="entry name" value="Glyco_trans_2-like"/>
</dbReference>
<dbReference type="RefSeq" id="WP_144682027.1">
    <property type="nucleotide sequence ID" value="NZ_VLLC01000002.1"/>
</dbReference>
<dbReference type="InterPro" id="IPR029044">
    <property type="entry name" value="Nucleotide-diphossugar_trans"/>
</dbReference>
<dbReference type="PANTHER" id="PTHR22916">
    <property type="entry name" value="GLYCOSYLTRANSFERASE"/>
    <property type="match status" value="1"/>
</dbReference>
<feature type="domain" description="Glycosyltransferase 2-like" evidence="1">
    <location>
        <begin position="12"/>
        <end position="154"/>
    </location>
</feature>
<reference evidence="2 3" key="1">
    <citation type="submission" date="2019-07" db="EMBL/GenBank/DDBJ databases">
        <title>Genome sequencing of 100 strains of the haloalkaliphilic chemolithoautotrophic sulfur-oxidizing bacterium Thioalkalivibrio.</title>
        <authorList>
            <person name="Muyzer G."/>
        </authorList>
    </citation>
    <scope>NUCLEOTIDE SEQUENCE [LARGE SCALE GENOMIC DNA]</scope>
    <source>
        <strain evidence="2 3">ASO4-4</strain>
    </source>
</reference>
<dbReference type="EMBL" id="VLLC01000002">
    <property type="protein sequence ID" value="TWI76908.1"/>
    <property type="molecule type" value="Genomic_DNA"/>
</dbReference>
<dbReference type="GO" id="GO:0016758">
    <property type="term" value="F:hexosyltransferase activity"/>
    <property type="evidence" value="ECO:0007669"/>
    <property type="project" value="UniProtKB-ARBA"/>
</dbReference>
<sequence length="302" mass="34565">MSSVTERQSLVSVAIITYNQKEYLRECIESVLAQDYPNIEIVVADDCSTDSTQDMLREYEKQYPGRFILKLAEKNQGITKNSNEAQFACTGKYIAWMGGDDLMLPGKISKQVDFMEAREDCDICYHNLEVFDSDTGKKIRLFNTPKNKFEGDVRVSIRQSTFNGACSNMVRASKVPEHGFRETLPVASDWMYWIEILHYGGGKIYYIDEVLGRYRKHANNVTRPETYITQNELDHLNTCNLIMSLDAAYFPDALYIYAKRLQGLRHKLNYPSALLRSFVLKPGLKPLAGLFIYGLTLGKVRL</sequence>
<keyword evidence="2" id="KW-0808">Transferase</keyword>
<keyword evidence="3" id="KW-1185">Reference proteome</keyword>
<dbReference type="PANTHER" id="PTHR22916:SF3">
    <property type="entry name" value="UDP-GLCNAC:BETAGAL BETA-1,3-N-ACETYLGLUCOSAMINYLTRANSFERASE-LIKE PROTEIN 1"/>
    <property type="match status" value="1"/>
</dbReference>
<dbReference type="Gene3D" id="3.90.550.10">
    <property type="entry name" value="Spore Coat Polysaccharide Biosynthesis Protein SpsA, Chain A"/>
    <property type="match status" value="1"/>
</dbReference>